<dbReference type="EMBL" id="CP072943">
    <property type="protein sequence ID" value="QTX33751.1"/>
    <property type="molecule type" value="Genomic_DNA"/>
</dbReference>
<keyword evidence="4 6" id="KW-1133">Transmembrane helix</keyword>
<dbReference type="Pfam" id="PF01594">
    <property type="entry name" value="AI-2E_transport"/>
    <property type="match status" value="1"/>
</dbReference>
<evidence type="ECO:0000256" key="1">
    <source>
        <dbReference type="ARBA" id="ARBA00004141"/>
    </source>
</evidence>
<comment type="subcellular location">
    <subcellularLocation>
        <location evidence="1">Membrane</location>
        <topology evidence="1">Multi-pass membrane protein</topology>
    </subcellularLocation>
</comment>
<organism evidence="7 8">
    <name type="scientific">Aminithiophilus ramosus</name>
    <dbReference type="NCBI Taxonomy" id="3029084"/>
    <lineage>
        <taxon>Bacteria</taxon>
        <taxon>Thermotogati</taxon>
        <taxon>Synergistota</taxon>
        <taxon>Synergistia</taxon>
        <taxon>Synergistales</taxon>
        <taxon>Aminithiophilaceae</taxon>
        <taxon>Aminithiophilus</taxon>
    </lineage>
</organism>
<dbReference type="Proteomes" id="UP000671879">
    <property type="component" value="Chromosome"/>
</dbReference>
<evidence type="ECO:0000256" key="3">
    <source>
        <dbReference type="ARBA" id="ARBA00022692"/>
    </source>
</evidence>
<sequence length="350" mass="38225">MASQRMTVLFLAILTLIALGMVLRSGRGVVLPLLLAMLLSNIFVPFVRRTKARGIPPILTISVILSLFVGICLLAVLSINARVVALAQAFPRYYARLLSLVQSLANDFDLPVHFWEGLNLGDKAAAYLLNLSGSAVSLLSNLVLVIIFMVFILLGSPYFTYKLRKAFSLSGAERIDHIIDGISSQISRYLLTQTLISAGTGLMVWFFLAFFVGVDFPITWGLLAFFLNFIPTIGSIVASMPPILFALVQFYPDWGPFVTASLGLLLIQFVMGNLLTPKLMGDRLNLSPVVVLISLLLWGWLWGVAGALLSVPITAVVKIICENVEALTPLSALMGSGRSYQREFEKDAPS</sequence>
<gene>
    <name evidence="7" type="ORF">KAR29_08540</name>
</gene>
<keyword evidence="8" id="KW-1185">Reference proteome</keyword>
<dbReference type="KEGG" id="aram:KAR29_08540"/>
<keyword evidence="3 6" id="KW-0812">Transmembrane</keyword>
<comment type="similarity">
    <text evidence="2">Belongs to the autoinducer-2 exporter (AI-2E) (TC 2.A.86) family.</text>
</comment>
<feature type="transmembrane region" description="Helical" evidence="6">
    <location>
        <begin position="254"/>
        <end position="274"/>
    </location>
</feature>
<dbReference type="GO" id="GO:0055085">
    <property type="term" value="P:transmembrane transport"/>
    <property type="evidence" value="ECO:0007669"/>
    <property type="project" value="TreeGrafter"/>
</dbReference>
<evidence type="ECO:0000256" key="4">
    <source>
        <dbReference type="ARBA" id="ARBA00022989"/>
    </source>
</evidence>
<accession>A0A9Q7AC17</accession>
<evidence type="ECO:0000256" key="6">
    <source>
        <dbReference type="SAM" id="Phobius"/>
    </source>
</evidence>
<evidence type="ECO:0000313" key="8">
    <source>
        <dbReference type="Proteomes" id="UP000671879"/>
    </source>
</evidence>
<feature type="transmembrane region" description="Helical" evidence="6">
    <location>
        <begin position="59"/>
        <end position="79"/>
    </location>
</feature>
<feature type="transmembrane region" description="Helical" evidence="6">
    <location>
        <begin position="138"/>
        <end position="159"/>
    </location>
</feature>
<feature type="transmembrane region" description="Helical" evidence="6">
    <location>
        <begin position="195"/>
        <end position="214"/>
    </location>
</feature>
<feature type="transmembrane region" description="Helical" evidence="6">
    <location>
        <begin position="30"/>
        <end position="47"/>
    </location>
</feature>
<dbReference type="AlphaFoldDB" id="A0A9Q7AC17"/>
<evidence type="ECO:0000256" key="2">
    <source>
        <dbReference type="ARBA" id="ARBA00009773"/>
    </source>
</evidence>
<proteinExistence type="inferred from homology"/>
<feature type="transmembrane region" description="Helical" evidence="6">
    <location>
        <begin position="220"/>
        <end position="247"/>
    </location>
</feature>
<keyword evidence="5 6" id="KW-0472">Membrane</keyword>
<dbReference type="PANTHER" id="PTHR21716:SF64">
    <property type="entry name" value="AI-2 TRANSPORT PROTEIN TQSA"/>
    <property type="match status" value="1"/>
</dbReference>
<reference evidence="8" key="1">
    <citation type="submission" date="2021-04" db="EMBL/GenBank/DDBJ databases">
        <title>A novel Synergistetes isolate from a pyrite-forming mixed culture.</title>
        <authorList>
            <person name="Bunk B."/>
            <person name="Sproer C."/>
            <person name="Spring S."/>
            <person name="Pester M."/>
        </authorList>
    </citation>
    <scope>NUCLEOTIDE SEQUENCE [LARGE SCALE GENOMIC DNA]</scope>
    <source>
        <strain evidence="8">J.5.4.2-T.3.5.2</strain>
    </source>
</reference>
<evidence type="ECO:0000313" key="7">
    <source>
        <dbReference type="EMBL" id="QTX33751.1"/>
    </source>
</evidence>
<name>A0A9Q7AC17_9BACT</name>
<protein>
    <submittedName>
        <fullName evidence="7">AI-2E family transporter</fullName>
    </submittedName>
</protein>
<dbReference type="PANTHER" id="PTHR21716">
    <property type="entry name" value="TRANSMEMBRANE PROTEIN"/>
    <property type="match status" value="1"/>
</dbReference>
<dbReference type="GO" id="GO:0016020">
    <property type="term" value="C:membrane"/>
    <property type="evidence" value="ECO:0007669"/>
    <property type="project" value="UniProtKB-SubCell"/>
</dbReference>
<feature type="transmembrane region" description="Helical" evidence="6">
    <location>
        <begin position="286"/>
        <end position="309"/>
    </location>
</feature>
<evidence type="ECO:0000256" key="5">
    <source>
        <dbReference type="ARBA" id="ARBA00023136"/>
    </source>
</evidence>
<dbReference type="InterPro" id="IPR002549">
    <property type="entry name" value="AI-2E-like"/>
</dbReference>